<name>A0A645CQC3_9ZZZZ</name>
<reference evidence="1" key="1">
    <citation type="submission" date="2019-08" db="EMBL/GenBank/DDBJ databases">
        <authorList>
            <person name="Kucharzyk K."/>
            <person name="Murdoch R.W."/>
            <person name="Higgins S."/>
            <person name="Loffler F."/>
        </authorList>
    </citation>
    <scope>NUCLEOTIDE SEQUENCE</scope>
</reference>
<proteinExistence type="predicted"/>
<dbReference type="EMBL" id="VSSQ01029138">
    <property type="protein sequence ID" value="MPM79133.1"/>
    <property type="molecule type" value="Genomic_DNA"/>
</dbReference>
<sequence>MLGNLVNVRIAKGIVIDAQIAQIEFSSIEADSSSVIFCINPPSLIVNVIRIFATVKQRIIVDS</sequence>
<dbReference type="AlphaFoldDB" id="A0A645CQC3"/>
<organism evidence="1">
    <name type="scientific">bioreactor metagenome</name>
    <dbReference type="NCBI Taxonomy" id="1076179"/>
    <lineage>
        <taxon>unclassified sequences</taxon>
        <taxon>metagenomes</taxon>
        <taxon>ecological metagenomes</taxon>
    </lineage>
</organism>
<accession>A0A645CQC3</accession>
<gene>
    <name evidence="1" type="ORF">SDC9_126164</name>
</gene>
<protein>
    <submittedName>
        <fullName evidence="1">Uncharacterized protein</fullName>
    </submittedName>
</protein>
<comment type="caution">
    <text evidence="1">The sequence shown here is derived from an EMBL/GenBank/DDBJ whole genome shotgun (WGS) entry which is preliminary data.</text>
</comment>
<evidence type="ECO:0000313" key="1">
    <source>
        <dbReference type="EMBL" id="MPM79133.1"/>
    </source>
</evidence>